<dbReference type="OrthoDB" id="1431934at2759"/>
<dbReference type="InterPro" id="IPR013083">
    <property type="entry name" value="Znf_RING/FYVE/PHD"/>
</dbReference>
<dbReference type="EMBL" id="HF935600">
    <property type="protein sequence ID" value="CCX31495.1"/>
    <property type="molecule type" value="Genomic_DNA"/>
</dbReference>
<sequence>MTLVRCDVANRLYWTTALSKTMATISCQNCSKELSVDAFPLSPPSECSHRCCWRCLNDYVLDADEDDFETDGIDCFKESCGNTFTDLDYKNAISDYKWAKESPKACSECGRLLARYYFPRGSRSDDALDSTCIMCLRTTVTCILCTNECLRSDCPTVTSQCKHPKHSCIDCVRRWLNISQETKYLEFRCPGDQCKADLSHGDLRRVADSELFAKYERETLKNVLRNLPGFFFCLGAGCEYGEELDNGVKEGIFVCKACNSRTCLSCEAIHDNVSCDQFKRGLTSLDMVHEEEMALSLQWTNQNAKRCPGAECGRLIWRHAGCNYMMCSMCRTRFCWNCLKPYATSPLCQCGKYTR</sequence>
<feature type="domain" description="RING-type" evidence="10">
    <location>
        <begin position="142"/>
        <end position="193"/>
    </location>
</feature>
<dbReference type="PANTHER" id="PTHR11685">
    <property type="entry name" value="RBR FAMILY RING FINGER AND IBR DOMAIN-CONTAINING"/>
    <property type="match status" value="1"/>
</dbReference>
<evidence type="ECO:0000256" key="2">
    <source>
        <dbReference type="ARBA" id="ARBA00012251"/>
    </source>
</evidence>
<dbReference type="GO" id="GO:0008270">
    <property type="term" value="F:zinc ion binding"/>
    <property type="evidence" value="ECO:0007669"/>
    <property type="project" value="UniProtKB-KW"/>
</dbReference>
<dbReference type="Proteomes" id="UP000018144">
    <property type="component" value="Unassembled WGS sequence"/>
</dbReference>
<dbReference type="Gene3D" id="3.30.40.10">
    <property type="entry name" value="Zinc/RING finger domain, C3HC4 (zinc finger)"/>
    <property type="match status" value="1"/>
</dbReference>
<keyword evidence="4" id="KW-0479">Metal-binding</keyword>
<dbReference type="Pfam" id="PF01485">
    <property type="entry name" value="IBR"/>
    <property type="match status" value="2"/>
</dbReference>
<evidence type="ECO:0000313" key="12">
    <source>
        <dbReference type="EMBL" id="CCX31495.1"/>
    </source>
</evidence>
<dbReference type="SMART" id="SM00647">
    <property type="entry name" value="IBR"/>
    <property type="match status" value="2"/>
</dbReference>
<evidence type="ECO:0000256" key="8">
    <source>
        <dbReference type="ARBA" id="ARBA00022833"/>
    </source>
</evidence>
<dbReference type="CDD" id="cd20335">
    <property type="entry name" value="BRcat_RBR"/>
    <property type="match status" value="1"/>
</dbReference>
<dbReference type="STRING" id="1076935.U4LQ84"/>
<organism evidence="12 13">
    <name type="scientific">Pyronema omphalodes (strain CBS 100304)</name>
    <name type="common">Pyronema confluens</name>
    <dbReference type="NCBI Taxonomy" id="1076935"/>
    <lineage>
        <taxon>Eukaryota</taxon>
        <taxon>Fungi</taxon>
        <taxon>Dikarya</taxon>
        <taxon>Ascomycota</taxon>
        <taxon>Pezizomycotina</taxon>
        <taxon>Pezizomycetes</taxon>
        <taxon>Pezizales</taxon>
        <taxon>Pyronemataceae</taxon>
        <taxon>Pyronema</taxon>
    </lineage>
</organism>
<dbReference type="GO" id="GO:0061630">
    <property type="term" value="F:ubiquitin protein ligase activity"/>
    <property type="evidence" value="ECO:0007669"/>
    <property type="project" value="UniProtKB-EC"/>
</dbReference>
<dbReference type="EC" id="2.3.2.31" evidence="2"/>
<dbReference type="InterPro" id="IPR044066">
    <property type="entry name" value="TRIAD_supradom"/>
</dbReference>
<protein>
    <recommendedName>
        <fullName evidence="2">RBR-type E3 ubiquitin transferase</fullName>
        <ecNumber evidence="2">2.3.2.31</ecNumber>
    </recommendedName>
</protein>
<feature type="domain" description="RING-type" evidence="11">
    <location>
        <begin position="138"/>
        <end position="355"/>
    </location>
</feature>
<dbReference type="AlphaFoldDB" id="U4LQ84"/>
<dbReference type="InterPro" id="IPR002867">
    <property type="entry name" value="IBR_dom"/>
</dbReference>
<gene>
    <name evidence="12" type="ORF">PCON_10844</name>
</gene>
<accession>U4LQ84</accession>
<dbReference type="InterPro" id="IPR031127">
    <property type="entry name" value="E3_UB_ligase_RBR"/>
</dbReference>
<name>U4LQ84_PYROM</name>
<evidence type="ECO:0000256" key="7">
    <source>
        <dbReference type="ARBA" id="ARBA00022786"/>
    </source>
</evidence>
<comment type="catalytic activity">
    <reaction evidence="1">
        <text>[E2 ubiquitin-conjugating enzyme]-S-ubiquitinyl-L-cysteine + [acceptor protein]-L-lysine = [E2 ubiquitin-conjugating enzyme]-L-cysteine + [acceptor protein]-N(6)-ubiquitinyl-L-lysine.</text>
        <dbReference type="EC" id="2.3.2.31"/>
    </reaction>
</comment>
<keyword evidence="6 9" id="KW-0863">Zinc-finger</keyword>
<dbReference type="InterPro" id="IPR001841">
    <property type="entry name" value="Znf_RING"/>
</dbReference>
<dbReference type="PROSITE" id="PS51873">
    <property type="entry name" value="TRIAD"/>
    <property type="match status" value="1"/>
</dbReference>
<reference evidence="12 13" key="1">
    <citation type="journal article" date="2013" name="PLoS Genet.">
        <title>The genome and development-dependent transcriptomes of Pyronema confluens: a window into fungal evolution.</title>
        <authorList>
            <person name="Traeger S."/>
            <person name="Altegoer F."/>
            <person name="Freitag M."/>
            <person name="Gabaldon T."/>
            <person name="Kempken F."/>
            <person name="Kumar A."/>
            <person name="Marcet-Houben M."/>
            <person name="Poggeler S."/>
            <person name="Stajich J.E."/>
            <person name="Nowrousian M."/>
        </authorList>
    </citation>
    <scope>NUCLEOTIDE SEQUENCE [LARGE SCALE GENOMIC DNA]</scope>
    <source>
        <strain evidence="13">CBS 100304</strain>
        <tissue evidence="12">Vegetative mycelium</tissue>
    </source>
</reference>
<proteinExistence type="predicted"/>
<keyword evidence="5" id="KW-0677">Repeat</keyword>
<evidence type="ECO:0000256" key="3">
    <source>
        <dbReference type="ARBA" id="ARBA00022679"/>
    </source>
</evidence>
<dbReference type="PROSITE" id="PS50089">
    <property type="entry name" value="ZF_RING_2"/>
    <property type="match status" value="1"/>
</dbReference>
<keyword evidence="7" id="KW-0833">Ubl conjugation pathway</keyword>
<keyword evidence="13" id="KW-1185">Reference proteome</keyword>
<keyword evidence="8" id="KW-0862">Zinc</keyword>
<evidence type="ECO:0000256" key="5">
    <source>
        <dbReference type="ARBA" id="ARBA00022737"/>
    </source>
</evidence>
<evidence type="ECO:0000259" key="10">
    <source>
        <dbReference type="PROSITE" id="PS50089"/>
    </source>
</evidence>
<evidence type="ECO:0000256" key="9">
    <source>
        <dbReference type="PROSITE-ProRule" id="PRU00175"/>
    </source>
</evidence>
<dbReference type="GO" id="GO:0016567">
    <property type="term" value="P:protein ubiquitination"/>
    <property type="evidence" value="ECO:0007669"/>
    <property type="project" value="InterPro"/>
</dbReference>
<evidence type="ECO:0000256" key="4">
    <source>
        <dbReference type="ARBA" id="ARBA00022723"/>
    </source>
</evidence>
<evidence type="ECO:0000259" key="11">
    <source>
        <dbReference type="PROSITE" id="PS51873"/>
    </source>
</evidence>
<evidence type="ECO:0000313" key="13">
    <source>
        <dbReference type="Proteomes" id="UP000018144"/>
    </source>
</evidence>
<dbReference type="eggNOG" id="KOG1815">
    <property type="taxonomic scope" value="Eukaryota"/>
</dbReference>
<evidence type="ECO:0000256" key="6">
    <source>
        <dbReference type="ARBA" id="ARBA00022771"/>
    </source>
</evidence>
<dbReference type="SUPFAM" id="SSF57850">
    <property type="entry name" value="RING/U-box"/>
    <property type="match status" value="3"/>
</dbReference>
<keyword evidence="3" id="KW-0808">Transferase</keyword>
<dbReference type="Gene3D" id="1.20.120.1750">
    <property type="match status" value="1"/>
</dbReference>
<evidence type="ECO:0000256" key="1">
    <source>
        <dbReference type="ARBA" id="ARBA00001798"/>
    </source>
</evidence>